<dbReference type="SUPFAM" id="SSF52200">
    <property type="entry name" value="Toll/Interleukin receptor TIR domain"/>
    <property type="match status" value="1"/>
</dbReference>
<dbReference type="GO" id="GO:0043531">
    <property type="term" value="F:ADP binding"/>
    <property type="evidence" value="ECO:0007669"/>
    <property type="project" value="InterPro"/>
</dbReference>
<dbReference type="PRINTS" id="PR00364">
    <property type="entry name" value="DISEASERSIST"/>
</dbReference>
<dbReference type="InterPro" id="IPR035897">
    <property type="entry name" value="Toll_tir_struct_dom_sf"/>
</dbReference>
<accession>V7ALT5</accession>
<evidence type="ECO:0000256" key="1">
    <source>
        <dbReference type="ARBA" id="ARBA00022614"/>
    </source>
</evidence>
<dbReference type="GO" id="GO:0006952">
    <property type="term" value="P:defense response"/>
    <property type="evidence" value="ECO:0007669"/>
    <property type="project" value="InterPro"/>
</dbReference>
<dbReference type="InterPro" id="IPR000157">
    <property type="entry name" value="TIR_dom"/>
</dbReference>
<dbReference type="Proteomes" id="UP000000226">
    <property type="component" value="Chromosome 10"/>
</dbReference>
<dbReference type="PANTHER" id="PTHR11017:SF560">
    <property type="entry name" value="RESISTANCE PROTEIN (TIR-NBS-LRR CLASS), PUTATIVE-RELATED"/>
    <property type="match status" value="1"/>
</dbReference>
<dbReference type="SUPFAM" id="SSF52058">
    <property type="entry name" value="L domain-like"/>
    <property type="match status" value="1"/>
</dbReference>
<proteinExistence type="predicted"/>
<dbReference type="Gramene" id="ESW06195">
    <property type="protein sequence ID" value="ESW06195"/>
    <property type="gene ID" value="PHAVU_010G028000g"/>
</dbReference>
<dbReference type="Gene3D" id="3.80.10.10">
    <property type="entry name" value="Ribonuclease Inhibitor"/>
    <property type="match status" value="1"/>
</dbReference>
<dbReference type="PROSITE" id="PS50104">
    <property type="entry name" value="TIR"/>
    <property type="match status" value="1"/>
</dbReference>
<dbReference type="Gene3D" id="3.40.50.10140">
    <property type="entry name" value="Toll/interleukin-1 receptor homology (TIR) domain"/>
    <property type="match status" value="1"/>
</dbReference>
<protein>
    <recommendedName>
        <fullName evidence="3">TIR domain-containing protein</fullName>
    </recommendedName>
</protein>
<dbReference type="InterPro" id="IPR027417">
    <property type="entry name" value="P-loop_NTPase"/>
</dbReference>
<dbReference type="InterPro" id="IPR002182">
    <property type="entry name" value="NB-ARC"/>
</dbReference>
<dbReference type="Gene3D" id="1.10.8.430">
    <property type="entry name" value="Helical domain of apoptotic protease-activating factors"/>
    <property type="match status" value="1"/>
</dbReference>
<dbReference type="GO" id="GO:0007165">
    <property type="term" value="P:signal transduction"/>
    <property type="evidence" value="ECO:0007669"/>
    <property type="project" value="InterPro"/>
</dbReference>
<reference evidence="5" key="1">
    <citation type="journal article" date="2014" name="Nat. Genet.">
        <title>A reference genome for common bean and genome-wide analysis of dual domestications.</title>
        <authorList>
            <person name="Schmutz J."/>
            <person name="McClean P.E."/>
            <person name="Mamidi S."/>
            <person name="Wu G.A."/>
            <person name="Cannon S.B."/>
            <person name="Grimwood J."/>
            <person name="Jenkins J."/>
            <person name="Shu S."/>
            <person name="Song Q."/>
            <person name="Chavarro C."/>
            <person name="Torres-Torres M."/>
            <person name="Geffroy V."/>
            <person name="Moghaddam S.M."/>
            <person name="Gao D."/>
            <person name="Abernathy B."/>
            <person name="Barry K."/>
            <person name="Blair M."/>
            <person name="Brick M.A."/>
            <person name="Chovatia M."/>
            <person name="Gepts P."/>
            <person name="Goodstein D.M."/>
            <person name="Gonzales M."/>
            <person name="Hellsten U."/>
            <person name="Hyten D.L."/>
            <person name="Jia G."/>
            <person name="Kelly J.D."/>
            <person name="Kudrna D."/>
            <person name="Lee R."/>
            <person name="Richard M.M."/>
            <person name="Miklas P.N."/>
            <person name="Osorno J.M."/>
            <person name="Rodrigues J."/>
            <person name="Thareau V."/>
            <person name="Urrea C.A."/>
            <person name="Wang M."/>
            <person name="Yu Y."/>
            <person name="Zhang M."/>
            <person name="Wing R.A."/>
            <person name="Cregan P.B."/>
            <person name="Rokhsar D.S."/>
            <person name="Jackson S.A."/>
        </authorList>
    </citation>
    <scope>NUCLEOTIDE SEQUENCE [LARGE SCALE GENOMIC DNA]</scope>
    <source>
        <strain evidence="5">cv. G19833</strain>
    </source>
</reference>
<dbReference type="eggNOG" id="ENOG502QQJE">
    <property type="taxonomic scope" value="Eukaryota"/>
</dbReference>
<dbReference type="OrthoDB" id="1901675at2759"/>
<keyword evidence="1" id="KW-0433">Leucine-rich repeat</keyword>
<evidence type="ECO:0000313" key="5">
    <source>
        <dbReference type="Proteomes" id="UP000000226"/>
    </source>
</evidence>
<dbReference type="InterPro" id="IPR032675">
    <property type="entry name" value="LRR_dom_sf"/>
</dbReference>
<evidence type="ECO:0000313" key="4">
    <source>
        <dbReference type="EMBL" id="ESW06195.1"/>
    </source>
</evidence>
<sequence length="1014" mass="115352">MEFASSSSSSSSLSFLKSEPQFRYDVFINFWGEDIGRKLVSHLHSVLLQAKVNTLIKEENLQGMELEEHMRAIAASKIAIIVFSKSYTESTCCLLQLQKIIECQETFGQIVLPIFYEIDPLDLRDQKDDCGKALEEAAHKIYSGEQLEHALLMWSRALTKAAGISGWDVRDLRHDAELVEQIVGRVQTLLGYADLPITEFPVGLDSQVEKLIRCIENHSTRVCMIGIWGMGGSGKTTIAKAIYNRIYRLFIGKSFFENIRQVWNRVFRRRVPLQEKLLYDVLKSKVEVESVGMGRTMIQNVLSRKKLLIVLDDVNEFDQLENICGNREWFGQGTVIIITTRNVDVLNRLKVDYVYKMDDMNENESLELFSWHAFREAKPRKDFNELARNIVAYCGGLPLALNVLGYFLYKKRVEECESVLETLKRIPMDEVQEILRISFDGLWNDTEKDIFLDLCCFFIGKERGYVTEILNGCRLHADIGISVLIERGLIKVKKNNKLAMHPLLRDMGREIIRQSSPEEPGKRSRLWFQDNVIDVLKENSGTEATQGLSLKLHSTNRGSFKAHAFKEMKRLRLLQLDHVHLTGDYGYFSKELIWICWQGFRSKYIPKNFPMENVIAIDLKHSHLQLIWKTPQDLKWLKFLNLSHSKFLIETPDFSGLPSLEKLILKDCPSLCEVHESIGDLRNLLLINLKDCTSLSNLPKEVYKLKSLRTFILSGCLKIDILEEDIAQIKSLITLVAESTAVKQVPFSIVISKSIGYISLRGFEGLSTSIFPSIIRSWMSPTLNPQSFVSPFCMDMENNNWRDLAPLHSSLANLRSILVQGDTEFQLSNEVKTILVEYGVNFTESRISKHHLRFSLIGVGSYNEFLNTLSNSVSEGLSSSESCDVSLPGDNYPYWLANVGEGHSVCFNVPQDCDMKGMALCVVYLSTPEIVATECLTSVLVVNYTKCTLHMHRHGRVISFNDEDWHGIMSNLGSGDKVEIFVTFGHGLVVKNTALYLICGESNDLEKEPGAVME</sequence>
<organism evidence="4 5">
    <name type="scientific">Phaseolus vulgaris</name>
    <name type="common">Kidney bean</name>
    <name type="synonym">French bean</name>
    <dbReference type="NCBI Taxonomy" id="3885"/>
    <lineage>
        <taxon>Eukaryota</taxon>
        <taxon>Viridiplantae</taxon>
        <taxon>Streptophyta</taxon>
        <taxon>Embryophyta</taxon>
        <taxon>Tracheophyta</taxon>
        <taxon>Spermatophyta</taxon>
        <taxon>Magnoliopsida</taxon>
        <taxon>eudicotyledons</taxon>
        <taxon>Gunneridae</taxon>
        <taxon>Pentapetalae</taxon>
        <taxon>rosids</taxon>
        <taxon>fabids</taxon>
        <taxon>Fabales</taxon>
        <taxon>Fabaceae</taxon>
        <taxon>Papilionoideae</taxon>
        <taxon>50 kb inversion clade</taxon>
        <taxon>NPAAA clade</taxon>
        <taxon>indigoferoid/millettioid clade</taxon>
        <taxon>Phaseoleae</taxon>
        <taxon>Phaseolus</taxon>
    </lineage>
</organism>
<keyword evidence="2" id="KW-0677">Repeat</keyword>
<keyword evidence="5" id="KW-1185">Reference proteome</keyword>
<dbReference type="AlphaFoldDB" id="V7ALT5"/>
<dbReference type="Pfam" id="PF00931">
    <property type="entry name" value="NB-ARC"/>
    <property type="match status" value="1"/>
</dbReference>
<dbReference type="Gene3D" id="3.40.50.300">
    <property type="entry name" value="P-loop containing nucleotide triphosphate hydrolases"/>
    <property type="match status" value="1"/>
</dbReference>
<name>V7ALT5_PHAVU</name>
<dbReference type="InterPro" id="IPR042197">
    <property type="entry name" value="Apaf_helical"/>
</dbReference>
<dbReference type="SMART" id="SM00255">
    <property type="entry name" value="TIR"/>
    <property type="match status" value="1"/>
</dbReference>
<evidence type="ECO:0000259" key="3">
    <source>
        <dbReference type="PROSITE" id="PS50104"/>
    </source>
</evidence>
<feature type="domain" description="TIR" evidence="3">
    <location>
        <begin position="22"/>
        <end position="190"/>
    </location>
</feature>
<dbReference type="EMBL" id="CM002297">
    <property type="protein sequence ID" value="ESW06195.1"/>
    <property type="molecule type" value="Genomic_DNA"/>
</dbReference>
<gene>
    <name evidence="4" type="ORF">PHAVU_010G028000g</name>
</gene>
<dbReference type="SUPFAM" id="SSF52540">
    <property type="entry name" value="P-loop containing nucleoside triphosphate hydrolases"/>
    <property type="match status" value="1"/>
</dbReference>
<dbReference type="PANTHER" id="PTHR11017">
    <property type="entry name" value="LEUCINE-RICH REPEAT-CONTAINING PROTEIN"/>
    <property type="match status" value="1"/>
</dbReference>
<dbReference type="Pfam" id="PF01582">
    <property type="entry name" value="TIR"/>
    <property type="match status" value="1"/>
</dbReference>
<dbReference type="InterPro" id="IPR058192">
    <property type="entry name" value="WHD_ROQ1-like"/>
</dbReference>
<dbReference type="Pfam" id="PF23282">
    <property type="entry name" value="WHD_ROQ1"/>
    <property type="match status" value="1"/>
</dbReference>
<evidence type="ECO:0000256" key="2">
    <source>
        <dbReference type="ARBA" id="ARBA00022737"/>
    </source>
</evidence>
<dbReference type="InterPro" id="IPR044974">
    <property type="entry name" value="Disease_R_plants"/>
</dbReference>